<sequence length="208" mass="22868">MLHIGIFLFNDIELLDFAGPYEVFSVAVEQQSLTGRVFTISEDGAAVRSVNGLKLMPDYAFNDHPPIDVLIVPGGNGTKAEMNNAKVLQWLKEQYEVSRLTMSVCSGTRLLGKLGLLDYLTYTTHHEVMPDMAKIAPLATVEKNVRFVDTGKLLTSAGISAGIELSLHVVAKLWGKEVADRTAVYMEYGNWEELCRDGVDSEQPGNSC</sequence>
<dbReference type="AlphaFoldDB" id="A0A1H8VHK3"/>
<dbReference type="PANTHER" id="PTHR43130">
    <property type="entry name" value="ARAC-FAMILY TRANSCRIPTIONAL REGULATOR"/>
    <property type="match status" value="1"/>
</dbReference>
<dbReference type="InterPro" id="IPR029062">
    <property type="entry name" value="Class_I_gatase-like"/>
</dbReference>
<dbReference type="Pfam" id="PF01965">
    <property type="entry name" value="DJ-1_PfpI"/>
    <property type="match status" value="1"/>
</dbReference>
<protein>
    <submittedName>
        <fullName evidence="2">DJ-1/PfpI family protein</fullName>
    </submittedName>
</protein>
<feature type="domain" description="DJ-1/PfpI" evidence="1">
    <location>
        <begin position="5"/>
        <end position="171"/>
    </location>
</feature>
<dbReference type="GO" id="GO:0006355">
    <property type="term" value="P:regulation of DNA-templated transcription"/>
    <property type="evidence" value="ECO:0007669"/>
    <property type="project" value="TreeGrafter"/>
</dbReference>
<dbReference type="OrthoDB" id="6382410at2"/>
<gene>
    <name evidence="2" type="ORF">SAMN04490178_11199</name>
</gene>
<dbReference type="PANTHER" id="PTHR43130:SF14">
    <property type="entry name" value="DJ-1_PFPI DOMAIN-CONTAINING PROTEIN"/>
    <property type="match status" value="1"/>
</dbReference>
<dbReference type="STRING" id="112903.SAMN04490178_11199"/>
<name>A0A1H8VHK3_9FIRM</name>
<dbReference type="InterPro" id="IPR052158">
    <property type="entry name" value="INH-QAR"/>
</dbReference>
<dbReference type="Gene3D" id="3.40.50.880">
    <property type="match status" value="1"/>
</dbReference>
<dbReference type="EMBL" id="FODY01000011">
    <property type="protein sequence ID" value="SEP14932.1"/>
    <property type="molecule type" value="Genomic_DNA"/>
</dbReference>
<evidence type="ECO:0000313" key="2">
    <source>
        <dbReference type="EMBL" id="SEP14932.1"/>
    </source>
</evidence>
<organism evidence="2 3">
    <name type="scientific">Propionispora vibrioides</name>
    <dbReference type="NCBI Taxonomy" id="112903"/>
    <lineage>
        <taxon>Bacteria</taxon>
        <taxon>Bacillati</taxon>
        <taxon>Bacillota</taxon>
        <taxon>Negativicutes</taxon>
        <taxon>Selenomonadales</taxon>
        <taxon>Sporomusaceae</taxon>
        <taxon>Propionispora</taxon>
    </lineage>
</organism>
<dbReference type="CDD" id="cd03139">
    <property type="entry name" value="GATase1_PfpI_2"/>
    <property type="match status" value="1"/>
</dbReference>
<dbReference type="InterPro" id="IPR002818">
    <property type="entry name" value="DJ-1/PfpI"/>
</dbReference>
<reference evidence="2 3" key="1">
    <citation type="submission" date="2016-10" db="EMBL/GenBank/DDBJ databases">
        <authorList>
            <person name="de Groot N.N."/>
        </authorList>
    </citation>
    <scope>NUCLEOTIDE SEQUENCE [LARGE SCALE GENOMIC DNA]</scope>
    <source>
        <strain evidence="2 3">DSM 13305</strain>
    </source>
</reference>
<evidence type="ECO:0000313" key="3">
    <source>
        <dbReference type="Proteomes" id="UP000198847"/>
    </source>
</evidence>
<dbReference type="SUPFAM" id="SSF52317">
    <property type="entry name" value="Class I glutamine amidotransferase-like"/>
    <property type="match status" value="1"/>
</dbReference>
<evidence type="ECO:0000259" key="1">
    <source>
        <dbReference type="Pfam" id="PF01965"/>
    </source>
</evidence>
<accession>A0A1H8VHK3</accession>
<keyword evidence="3" id="KW-1185">Reference proteome</keyword>
<dbReference type="RefSeq" id="WP_091746931.1">
    <property type="nucleotide sequence ID" value="NZ_FODY01000011.1"/>
</dbReference>
<dbReference type="Proteomes" id="UP000198847">
    <property type="component" value="Unassembled WGS sequence"/>
</dbReference>
<proteinExistence type="predicted"/>